<dbReference type="InterPro" id="IPR050256">
    <property type="entry name" value="Glycosyltransferase_2"/>
</dbReference>
<evidence type="ECO:0000256" key="2">
    <source>
        <dbReference type="ARBA" id="ARBA00022676"/>
    </source>
</evidence>
<evidence type="ECO:0000256" key="5">
    <source>
        <dbReference type="ARBA" id="ARBA00022989"/>
    </source>
</evidence>
<dbReference type="AlphaFoldDB" id="A0A0M9U381"/>
<evidence type="ECO:0000259" key="8">
    <source>
        <dbReference type="Pfam" id="PF00535"/>
    </source>
</evidence>
<dbReference type="GO" id="GO:0016757">
    <property type="term" value="F:glycosyltransferase activity"/>
    <property type="evidence" value="ECO:0007669"/>
    <property type="project" value="UniProtKB-KW"/>
</dbReference>
<evidence type="ECO:0000313" key="11">
    <source>
        <dbReference type="Proteomes" id="UP000050501"/>
    </source>
</evidence>
<accession>A0A0M9U381</accession>
<keyword evidence="3 9" id="KW-0808">Transferase</keyword>
<evidence type="ECO:0000313" key="9">
    <source>
        <dbReference type="EMBL" id="GAP19474.1"/>
    </source>
</evidence>
<feature type="transmembrane region" description="Helical" evidence="7">
    <location>
        <begin position="274"/>
        <end position="298"/>
    </location>
</feature>
<dbReference type="InterPro" id="IPR001173">
    <property type="entry name" value="Glyco_trans_2-like"/>
</dbReference>
<feature type="domain" description="Glycosyltransferase 2-like" evidence="8">
    <location>
        <begin position="11"/>
        <end position="172"/>
    </location>
</feature>
<evidence type="ECO:0000256" key="3">
    <source>
        <dbReference type="ARBA" id="ARBA00022679"/>
    </source>
</evidence>
<reference evidence="9" key="1">
    <citation type="journal article" date="2015" name="Genome Announc.">
        <title>Draft Genome Sequences of Anaerolinea thermolimosa IMO-1, Bellilinea caldifistulae GOMI-1, Leptolinea tardivitalis YMTK-2, Levilinea saccharolytica KIBI-1, Longilinea arvoryzae KOME-1, Previously Described as Members of the Class Anaerolineae (Chloroflexi).</title>
        <authorList>
            <person name="Matsuura N."/>
            <person name="Tourlousse M.D."/>
            <person name="Ohashi A."/>
            <person name="Hugenholtz P."/>
            <person name="Sekiguchi Y."/>
        </authorList>
    </citation>
    <scope>NUCLEOTIDE SEQUENCE</scope>
    <source>
        <strain evidence="9">KIBI-1</strain>
    </source>
</reference>
<keyword evidence="2" id="KW-0328">Glycosyltransferase</keyword>
<dbReference type="EMBL" id="LGCM01000034">
    <property type="protein sequence ID" value="KPL82215.1"/>
    <property type="molecule type" value="Genomic_DNA"/>
</dbReference>
<dbReference type="OrthoDB" id="9807778at2"/>
<dbReference type="EMBL" id="DF967975">
    <property type="protein sequence ID" value="GAP19474.1"/>
    <property type="molecule type" value="Genomic_DNA"/>
</dbReference>
<keyword evidence="4 7" id="KW-0812">Transmembrane</keyword>
<organism evidence="9">
    <name type="scientific">Levilinea saccharolytica</name>
    <dbReference type="NCBI Taxonomy" id="229921"/>
    <lineage>
        <taxon>Bacteria</taxon>
        <taxon>Bacillati</taxon>
        <taxon>Chloroflexota</taxon>
        <taxon>Anaerolineae</taxon>
        <taxon>Anaerolineales</taxon>
        <taxon>Anaerolineaceae</taxon>
        <taxon>Levilinea</taxon>
    </lineage>
</organism>
<name>A0A0M9U381_9CHLR</name>
<gene>
    <name evidence="10" type="ORF">ADN01_08880</name>
    <name evidence="9" type="ORF">LSAC_03378</name>
</gene>
<dbReference type="Gene3D" id="3.90.550.10">
    <property type="entry name" value="Spore Coat Polysaccharide Biosynthesis Protein SpsA, Chain A"/>
    <property type="match status" value="1"/>
</dbReference>
<feature type="transmembrane region" description="Helical" evidence="7">
    <location>
        <begin position="221"/>
        <end position="254"/>
    </location>
</feature>
<evidence type="ECO:0000313" key="10">
    <source>
        <dbReference type="EMBL" id="KPL82215.1"/>
    </source>
</evidence>
<evidence type="ECO:0000256" key="7">
    <source>
        <dbReference type="SAM" id="Phobius"/>
    </source>
</evidence>
<dbReference type="CDD" id="cd04187">
    <property type="entry name" value="DPM1_like_bac"/>
    <property type="match status" value="1"/>
</dbReference>
<keyword evidence="5 7" id="KW-1133">Transmembrane helix</keyword>
<dbReference type="PANTHER" id="PTHR48090:SF1">
    <property type="entry name" value="PROPHAGE BACTOPRENOL GLUCOSYL TRANSFERASE HOMOLOG"/>
    <property type="match status" value="1"/>
</dbReference>
<dbReference type="InterPro" id="IPR029044">
    <property type="entry name" value="Nucleotide-diphossugar_trans"/>
</dbReference>
<keyword evidence="6 7" id="KW-0472">Membrane</keyword>
<proteinExistence type="predicted"/>
<dbReference type="GO" id="GO:0005886">
    <property type="term" value="C:plasma membrane"/>
    <property type="evidence" value="ECO:0007669"/>
    <property type="project" value="TreeGrafter"/>
</dbReference>
<reference evidence="10 11" key="2">
    <citation type="submission" date="2015-07" db="EMBL/GenBank/DDBJ databases">
        <title>Genome sequence of Levilinea saccharolytica DSM 16555.</title>
        <authorList>
            <person name="Hemp J."/>
            <person name="Ward L.M."/>
            <person name="Pace L.A."/>
            <person name="Fischer W.W."/>
        </authorList>
    </citation>
    <scope>NUCLEOTIDE SEQUENCE [LARGE SCALE GENOMIC DNA]</scope>
    <source>
        <strain evidence="10 11">KIBI-1</strain>
    </source>
</reference>
<dbReference type="Pfam" id="PF00535">
    <property type="entry name" value="Glycos_transf_2"/>
    <property type="match status" value="1"/>
</dbReference>
<keyword evidence="11" id="KW-1185">Reference proteome</keyword>
<dbReference type="RefSeq" id="WP_062419750.1">
    <property type="nucleotide sequence ID" value="NZ_BBXZ01000179.1"/>
</dbReference>
<evidence type="ECO:0000256" key="1">
    <source>
        <dbReference type="ARBA" id="ARBA00004141"/>
    </source>
</evidence>
<evidence type="ECO:0000256" key="4">
    <source>
        <dbReference type="ARBA" id="ARBA00022692"/>
    </source>
</evidence>
<dbReference type="STRING" id="229921.ADN01_08880"/>
<sequence>MRAETNPTVDLIIPVYNEQGVVSTFHAQLCQAVDALPYAFTILYVDDGSSDGTPAELAALAQADGRVRVVTLSRNFGHQAALSAGLDRADSDFTITLDGDGQHPPTLIPQMLSLAQAGYEVVLTQRLESDELSWFKRATSALFYRLLNRVGSTNILPGGADFRLLSRAAVQALRSLPEYHRFLRGMVAWIGFRTVILPFAQPARLAGHSKYSLRKMTRLAMDAVFSFSLVPLYMGISLGVLFLLGALAEAVYVLSFWITGNTANLAPGWSSLMFMLLVVGGTLMITLGVVGIYIGYIFQEVKHRPVYVVRAEAPAPAPPSR</sequence>
<evidence type="ECO:0000256" key="6">
    <source>
        <dbReference type="ARBA" id="ARBA00023136"/>
    </source>
</evidence>
<comment type="subcellular location">
    <subcellularLocation>
        <location evidence="1">Membrane</location>
        <topology evidence="1">Multi-pass membrane protein</topology>
    </subcellularLocation>
</comment>
<protein>
    <submittedName>
        <fullName evidence="9">Glycosyltransferase</fullName>
    </submittedName>
</protein>
<dbReference type="Proteomes" id="UP000050501">
    <property type="component" value="Unassembled WGS sequence"/>
</dbReference>
<dbReference type="PANTHER" id="PTHR48090">
    <property type="entry name" value="UNDECAPRENYL-PHOSPHATE 4-DEOXY-4-FORMAMIDO-L-ARABINOSE TRANSFERASE-RELATED"/>
    <property type="match status" value="1"/>
</dbReference>
<dbReference type="SUPFAM" id="SSF53448">
    <property type="entry name" value="Nucleotide-diphospho-sugar transferases"/>
    <property type="match status" value="1"/>
</dbReference>